<keyword evidence="3" id="KW-1185">Reference proteome</keyword>
<evidence type="ECO:0000313" key="3">
    <source>
        <dbReference type="Proteomes" id="UP000031408"/>
    </source>
</evidence>
<evidence type="ECO:0000259" key="1">
    <source>
        <dbReference type="Pfam" id="PF13372"/>
    </source>
</evidence>
<dbReference type="InterPro" id="IPR025388">
    <property type="entry name" value="Alginate_export_dom"/>
</dbReference>
<dbReference type="RefSeq" id="WP_039140373.1">
    <property type="nucleotide sequence ID" value="NZ_JSVC01000014.1"/>
</dbReference>
<accession>A0A0C1IUT4</accession>
<dbReference type="Pfam" id="PF13372">
    <property type="entry name" value="Alginate_exp"/>
    <property type="match status" value="1"/>
</dbReference>
<evidence type="ECO:0000313" key="2">
    <source>
        <dbReference type="EMBL" id="KIC94259.1"/>
    </source>
</evidence>
<comment type="caution">
    <text evidence="2">The sequence shown here is derived from an EMBL/GenBank/DDBJ whole genome shotgun (WGS) entry which is preliminary data.</text>
</comment>
<feature type="domain" description="Alginate export" evidence="1">
    <location>
        <begin position="28"/>
        <end position="153"/>
    </location>
</feature>
<organism evidence="2 3">
    <name type="scientific">Flavihumibacter solisilvae</name>
    <dbReference type="NCBI Taxonomy" id="1349421"/>
    <lineage>
        <taxon>Bacteria</taxon>
        <taxon>Pseudomonadati</taxon>
        <taxon>Bacteroidota</taxon>
        <taxon>Chitinophagia</taxon>
        <taxon>Chitinophagales</taxon>
        <taxon>Chitinophagaceae</taxon>
        <taxon>Flavihumibacter</taxon>
    </lineage>
</organism>
<dbReference type="EMBL" id="JSVC01000014">
    <property type="protein sequence ID" value="KIC94259.1"/>
    <property type="molecule type" value="Genomic_DNA"/>
</dbReference>
<reference evidence="2 3" key="1">
    <citation type="submission" date="2014-11" db="EMBL/GenBank/DDBJ databases">
        <title>Genome sequence of Flavihumibacter solisilvae 3-3.</title>
        <authorList>
            <person name="Zhou G."/>
            <person name="Li M."/>
            <person name="Wang G."/>
        </authorList>
    </citation>
    <scope>NUCLEOTIDE SEQUENCE [LARGE SCALE GENOMIC DNA]</scope>
    <source>
        <strain evidence="2 3">3-3</strain>
    </source>
</reference>
<dbReference type="STRING" id="1349421.OI18_12870"/>
<proteinExistence type="predicted"/>
<gene>
    <name evidence="2" type="ORF">OI18_12870</name>
</gene>
<name>A0A0C1IUT4_9BACT</name>
<dbReference type="OrthoDB" id="1070463at2"/>
<dbReference type="AlphaFoldDB" id="A0A0C1IUT4"/>
<dbReference type="Proteomes" id="UP000031408">
    <property type="component" value="Unassembled WGS sequence"/>
</dbReference>
<protein>
    <recommendedName>
        <fullName evidence="1">Alginate export domain-containing protein</fullName>
    </recommendedName>
</protein>
<sequence length="426" mass="47931">MKFHSALIAIICLFCHAESYSQEEHFTISGQYRLRPEFRNGYRTLSSDTTTAAFFLAQRARLIFDYQKSGVASRISIQDSRTWGDEEGAKDLAGLQVNELWFEFALNRKLSVKLGRQELVYDDHRLLGNMEWGNVTRSHDAIVVKFTNREKQFQAHAGGAFNQSGEPLYGTSYPLKNYKALAFGWLKKEFGQQHSLSAIAILNGLNSTVASAPNLKASFTFGPLYNYNGHSWKTILGGYYQGGKTENNLKLLAFMLNAYAEKRINRIAAGLGLDYLSGSSDATKTGHSHSFSTLYATNHKFYGQMDYFLNIPADTKQRGLADAYLRLTVYPSSRLTVNADLHHFSFAHETNSEFQSVGKPAGTETDFTMEYKPSTIINLQAGYAMLFATENMESVKGGDYNNYNGWAFIMLKISPVFFKHVFKSPN</sequence>